<dbReference type="GO" id="GO:0004930">
    <property type="term" value="F:G protein-coupled receptor activity"/>
    <property type="evidence" value="ECO:0007669"/>
    <property type="project" value="InterPro"/>
</dbReference>
<comment type="subcellular location">
    <subcellularLocation>
        <location evidence="1">Membrane</location>
    </subcellularLocation>
</comment>
<evidence type="ECO:0000256" key="1">
    <source>
        <dbReference type="ARBA" id="ARBA00004370"/>
    </source>
</evidence>
<keyword evidence="8" id="KW-1185">Reference proteome</keyword>
<dbReference type="InterPro" id="IPR017452">
    <property type="entry name" value="GPCR_Rhodpsn_7TM"/>
</dbReference>
<feature type="domain" description="G-protein coupled receptors family 1 profile" evidence="6">
    <location>
        <begin position="71"/>
        <end position="362"/>
    </location>
</feature>
<evidence type="ECO:0000256" key="2">
    <source>
        <dbReference type="ARBA" id="ARBA00022692"/>
    </source>
</evidence>
<dbReference type="AlphaFoldDB" id="A0AAE1DIA7"/>
<evidence type="ECO:0000313" key="7">
    <source>
        <dbReference type="EMBL" id="KAK3771542.1"/>
    </source>
</evidence>
<evidence type="ECO:0000259" key="6">
    <source>
        <dbReference type="PROSITE" id="PS50262"/>
    </source>
</evidence>
<comment type="caution">
    <text evidence="7">The sequence shown here is derived from an EMBL/GenBank/DDBJ whole genome shotgun (WGS) entry which is preliminary data.</text>
</comment>
<feature type="transmembrane region" description="Helical" evidence="5">
    <location>
        <begin position="342"/>
        <end position="364"/>
    </location>
</feature>
<gene>
    <name evidence="7" type="ORF">RRG08_014902</name>
</gene>
<dbReference type="Proteomes" id="UP001283361">
    <property type="component" value="Unassembled WGS sequence"/>
</dbReference>
<keyword evidence="4 5" id="KW-0472">Membrane</keyword>
<dbReference type="PRINTS" id="PR00237">
    <property type="entry name" value="GPCRRHODOPSN"/>
</dbReference>
<dbReference type="PROSITE" id="PS50262">
    <property type="entry name" value="G_PROTEIN_RECEP_F1_2"/>
    <property type="match status" value="1"/>
</dbReference>
<dbReference type="InterPro" id="IPR000276">
    <property type="entry name" value="GPCR_Rhodpsn"/>
</dbReference>
<dbReference type="InterPro" id="IPR052954">
    <property type="entry name" value="GPCR-Ligand_Int"/>
</dbReference>
<dbReference type="GO" id="GO:0016020">
    <property type="term" value="C:membrane"/>
    <property type="evidence" value="ECO:0007669"/>
    <property type="project" value="UniProtKB-SubCell"/>
</dbReference>
<dbReference type="EMBL" id="JAWDGP010003725">
    <property type="protein sequence ID" value="KAK3771542.1"/>
    <property type="molecule type" value="Genomic_DNA"/>
</dbReference>
<dbReference type="PANTHER" id="PTHR46641">
    <property type="entry name" value="FMRFAMIDE RECEPTOR-RELATED"/>
    <property type="match status" value="1"/>
</dbReference>
<feature type="transmembrane region" description="Helical" evidence="5">
    <location>
        <begin position="131"/>
        <end position="150"/>
    </location>
</feature>
<evidence type="ECO:0000313" key="8">
    <source>
        <dbReference type="Proteomes" id="UP001283361"/>
    </source>
</evidence>
<protein>
    <recommendedName>
        <fullName evidence="6">G-protein coupled receptors family 1 profile domain-containing protein</fullName>
    </recommendedName>
</protein>
<dbReference type="Gene3D" id="1.20.1070.10">
    <property type="entry name" value="Rhodopsin 7-helix transmembrane proteins"/>
    <property type="match status" value="1"/>
</dbReference>
<evidence type="ECO:0000256" key="5">
    <source>
        <dbReference type="SAM" id="Phobius"/>
    </source>
</evidence>
<name>A0AAE1DIA7_9GAST</name>
<feature type="transmembrane region" description="Helical" evidence="5">
    <location>
        <begin position="208"/>
        <end position="227"/>
    </location>
</feature>
<proteinExistence type="predicted"/>
<evidence type="ECO:0000256" key="4">
    <source>
        <dbReference type="ARBA" id="ARBA00023136"/>
    </source>
</evidence>
<accession>A0AAE1DIA7</accession>
<feature type="transmembrane region" description="Helical" evidence="5">
    <location>
        <begin position="171"/>
        <end position="188"/>
    </location>
</feature>
<reference evidence="7" key="1">
    <citation type="journal article" date="2023" name="G3 (Bethesda)">
        <title>A reference genome for the long-term kleptoplast-retaining sea slug Elysia crispata morphotype clarki.</title>
        <authorList>
            <person name="Eastman K.E."/>
            <person name="Pendleton A.L."/>
            <person name="Shaikh M.A."/>
            <person name="Suttiyut T."/>
            <person name="Ogas R."/>
            <person name="Tomko P."/>
            <person name="Gavelis G."/>
            <person name="Widhalm J.R."/>
            <person name="Wisecaver J.H."/>
        </authorList>
    </citation>
    <scope>NUCLEOTIDE SEQUENCE</scope>
    <source>
        <strain evidence="7">ECLA1</strain>
    </source>
</reference>
<dbReference type="SUPFAM" id="SSF81321">
    <property type="entry name" value="Family A G protein-coupled receptor-like"/>
    <property type="match status" value="1"/>
</dbReference>
<sequence>MEAEFNASVPCFSESQNVTLYKTKFECSFLTINLTSCRPIQPADDVHSITAICRASTIVWDIGFWFALVVGFIGNILAIFTITSLPKSTSTFYVGLLAVSDLCALCIRGSIDVLSEHEVITPELHYSNLVAMVFDYCASYSNWLLVLIGLERLLTMRFPLQKRSILTLRRAQLSAVVLAIALLIPYGLAVRTLDYLDAQVFGVRNLLYAVLPLAFNSVIIILISSQLRRAQRARKKILTSHSQPRSVLVVTPSSGSTGGSRKTSTVALAPGTPAPCGVTSPQRQPNTLQTIAHLENSITVMMLVAAICFFLLTFPNCVLLYSYEYVARAVRNAPVLRARWLFLSRVTELLTFLNLSVNFVLYFLSAKKFRSHLYRVLTPRSWSVRSGNMGGNFYSNSHNNSVSVFRAIQLYGSEKIPLKHRDFTVREIRSAGATAVVDEAADVVSAEASHSETIQRSDHVDSVIHSQPSLAVGCDGAGTDPSKKPSARCWLDTLAGQNTPPTNGALCTHPGDVKDDKLMSMTVEIQGLSGEAL</sequence>
<keyword evidence="2 5" id="KW-0812">Transmembrane</keyword>
<keyword evidence="3 5" id="KW-1133">Transmembrane helix</keyword>
<feature type="transmembrane region" description="Helical" evidence="5">
    <location>
        <begin position="64"/>
        <end position="85"/>
    </location>
</feature>
<evidence type="ECO:0000256" key="3">
    <source>
        <dbReference type="ARBA" id="ARBA00022989"/>
    </source>
</evidence>
<organism evidence="7 8">
    <name type="scientific">Elysia crispata</name>
    <name type="common">lettuce slug</name>
    <dbReference type="NCBI Taxonomy" id="231223"/>
    <lineage>
        <taxon>Eukaryota</taxon>
        <taxon>Metazoa</taxon>
        <taxon>Spiralia</taxon>
        <taxon>Lophotrochozoa</taxon>
        <taxon>Mollusca</taxon>
        <taxon>Gastropoda</taxon>
        <taxon>Heterobranchia</taxon>
        <taxon>Euthyneura</taxon>
        <taxon>Panpulmonata</taxon>
        <taxon>Sacoglossa</taxon>
        <taxon>Placobranchoidea</taxon>
        <taxon>Plakobranchidae</taxon>
        <taxon>Elysia</taxon>
    </lineage>
</organism>
<feature type="transmembrane region" description="Helical" evidence="5">
    <location>
        <begin position="298"/>
        <end position="322"/>
    </location>
</feature>